<proteinExistence type="predicted"/>
<evidence type="ECO:0000313" key="3">
    <source>
        <dbReference type="Proteomes" id="UP000308444"/>
    </source>
</evidence>
<organism evidence="2 3">
    <name type="scientific">Bacillus cereus</name>
    <dbReference type="NCBI Taxonomy" id="1396"/>
    <lineage>
        <taxon>Bacteria</taxon>
        <taxon>Bacillati</taxon>
        <taxon>Bacillota</taxon>
        <taxon>Bacilli</taxon>
        <taxon>Bacillales</taxon>
        <taxon>Bacillaceae</taxon>
        <taxon>Bacillus</taxon>
        <taxon>Bacillus cereus group</taxon>
    </lineage>
</organism>
<evidence type="ECO:0000313" key="2">
    <source>
        <dbReference type="EMBL" id="TKJ05655.1"/>
    </source>
</evidence>
<accession>A0A9X9ACK0</accession>
<dbReference type="EMBL" id="SZOH01000459">
    <property type="protein sequence ID" value="TKJ05655.1"/>
    <property type="molecule type" value="Genomic_DNA"/>
</dbReference>
<name>A0A9X9ACK0_BACCE</name>
<feature type="domain" description="DeoR-like transcriptional repressor C-terminal sensor" evidence="1">
    <location>
        <begin position="1"/>
        <end position="53"/>
    </location>
</feature>
<dbReference type="SUPFAM" id="SSF100950">
    <property type="entry name" value="NagB/RpiA/CoA transferase-like"/>
    <property type="match status" value="1"/>
</dbReference>
<dbReference type="AlphaFoldDB" id="A0A9X9ACK0"/>
<dbReference type="Proteomes" id="UP000308444">
    <property type="component" value="Unassembled WGS sequence"/>
</dbReference>
<sequence length="73" mass="8421">GVSSFELEKAKLSEAMMKLAEKTYILCDHTKVGVKGNYRIAAISRIQHVICDKKMPYSFEEELMKHNIQWTVC</sequence>
<dbReference type="InterPro" id="IPR014036">
    <property type="entry name" value="DeoR-like_C"/>
</dbReference>
<dbReference type="InterPro" id="IPR037171">
    <property type="entry name" value="NagB/RpiA_transferase-like"/>
</dbReference>
<reference evidence="2 3" key="1">
    <citation type="journal article" date="2019" name="Environ. Microbiol.">
        <title>An active ?-lactamase is a part of an orchestrated cell wall stress resistance network of Bacillus subtilis and related rhizosphere species.</title>
        <authorList>
            <person name="Bucher T."/>
            <person name="Keren-Paz A."/>
            <person name="Hausser J."/>
            <person name="Olender T."/>
            <person name="Cytryn E."/>
            <person name="Kolodkin-Gal I."/>
        </authorList>
    </citation>
    <scope>NUCLEOTIDE SEQUENCE [LARGE SCALE GENOMIC DNA]</scope>
    <source>
        <strain evidence="2 3">I32</strain>
    </source>
</reference>
<evidence type="ECO:0000259" key="1">
    <source>
        <dbReference type="Pfam" id="PF00455"/>
    </source>
</evidence>
<dbReference type="Pfam" id="PF00455">
    <property type="entry name" value="DeoRC"/>
    <property type="match status" value="1"/>
</dbReference>
<comment type="caution">
    <text evidence="2">The sequence shown here is derived from an EMBL/GenBank/DDBJ whole genome shotgun (WGS) entry which is preliminary data.</text>
</comment>
<protein>
    <submittedName>
        <fullName evidence="2">DeoR/GlpR transcriptional regulator</fullName>
    </submittedName>
</protein>
<feature type="non-terminal residue" evidence="2">
    <location>
        <position position="1"/>
    </location>
</feature>
<gene>
    <name evidence="2" type="ORF">FC695_08295</name>
</gene>